<evidence type="ECO:0000256" key="1">
    <source>
        <dbReference type="SAM" id="Phobius"/>
    </source>
</evidence>
<keyword evidence="3" id="KW-1185">Reference proteome</keyword>
<accession>A0A5N6PNE4</accession>
<keyword evidence="1" id="KW-0812">Transmembrane</keyword>
<proteinExistence type="predicted"/>
<organism evidence="2 3">
    <name type="scientific">Mikania micrantha</name>
    <name type="common">bitter vine</name>
    <dbReference type="NCBI Taxonomy" id="192012"/>
    <lineage>
        <taxon>Eukaryota</taxon>
        <taxon>Viridiplantae</taxon>
        <taxon>Streptophyta</taxon>
        <taxon>Embryophyta</taxon>
        <taxon>Tracheophyta</taxon>
        <taxon>Spermatophyta</taxon>
        <taxon>Magnoliopsida</taxon>
        <taxon>eudicotyledons</taxon>
        <taxon>Gunneridae</taxon>
        <taxon>Pentapetalae</taxon>
        <taxon>asterids</taxon>
        <taxon>campanulids</taxon>
        <taxon>Asterales</taxon>
        <taxon>Asteraceae</taxon>
        <taxon>Asteroideae</taxon>
        <taxon>Heliantheae alliance</taxon>
        <taxon>Eupatorieae</taxon>
        <taxon>Mikania</taxon>
    </lineage>
</organism>
<keyword evidence="1" id="KW-1133">Transmembrane helix</keyword>
<keyword evidence="1" id="KW-0472">Membrane</keyword>
<dbReference type="Proteomes" id="UP000326396">
    <property type="component" value="Linkage Group LG12"/>
</dbReference>
<name>A0A5N6PNE4_9ASTR</name>
<gene>
    <name evidence="2" type="ORF">E3N88_09881</name>
</gene>
<dbReference type="EMBL" id="SZYD01000004">
    <property type="protein sequence ID" value="KAD6455175.1"/>
    <property type="molecule type" value="Genomic_DNA"/>
</dbReference>
<dbReference type="AlphaFoldDB" id="A0A5N6PNE4"/>
<evidence type="ECO:0000313" key="2">
    <source>
        <dbReference type="EMBL" id="KAD6455175.1"/>
    </source>
</evidence>
<comment type="caution">
    <text evidence="2">The sequence shown here is derived from an EMBL/GenBank/DDBJ whole genome shotgun (WGS) entry which is preliminary data.</text>
</comment>
<feature type="transmembrane region" description="Helical" evidence="1">
    <location>
        <begin position="92"/>
        <end position="117"/>
    </location>
</feature>
<feature type="transmembrane region" description="Helical" evidence="1">
    <location>
        <begin position="137"/>
        <end position="158"/>
    </location>
</feature>
<feature type="transmembrane region" description="Helical" evidence="1">
    <location>
        <begin position="65"/>
        <end position="83"/>
    </location>
</feature>
<sequence>MQLRAKALSKVIVGLVIIWLVSVLTGWSPKIWGWLTDGRVEEWERRGTVLLSLSLDLLMWPYGKFPGGGSAMFGAGGGLIVAWQRDVLVDGALVWAVVAPALLVVAPALPYAAWAWLPTAHAVFSAPLDRPKLAFTWPAMALALLLVAGALMTWWVMLATSSCLLGLFVDFIWTTLGV</sequence>
<evidence type="ECO:0000313" key="3">
    <source>
        <dbReference type="Proteomes" id="UP000326396"/>
    </source>
</evidence>
<protein>
    <submittedName>
        <fullName evidence="2">Uncharacterized protein</fullName>
    </submittedName>
</protein>
<reference evidence="2 3" key="1">
    <citation type="submission" date="2019-05" db="EMBL/GenBank/DDBJ databases">
        <title>Mikania micrantha, genome provides insights into the molecular mechanism of rapid growth.</title>
        <authorList>
            <person name="Liu B."/>
        </authorList>
    </citation>
    <scope>NUCLEOTIDE SEQUENCE [LARGE SCALE GENOMIC DNA]</scope>
    <source>
        <strain evidence="2">NLD-2019</strain>
        <tissue evidence="2">Leaf</tissue>
    </source>
</reference>
<feature type="transmembrane region" description="Helical" evidence="1">
    <location>
        <begin position="7"/>
        <end position="27"/>
    </location>
</feature>